<protein>
    <recommendedName>
        <fullName evidence="2">C2H2-type domain-containing protein</fullName>
    </recommendedName>
</protein>
<name>A0AA39XL52_9PEZI</name>
<sequence length="660" mass="71827">MDAYIDPHLHTRSPSTPYISQWDPPLVQRYLEETQTTAYFNADFSTKASTNRAFMRPSAGIQPLPPPSHIRFASPISSIEPSSSSDSMRSPPADTESYHDGVPSTPPDTTLRSLYQHHLSFKPWNPAHVVQFTAMGGPTSGDICINPNDMDMHPSQLDYCESESSNTDFTLPQRGYSYESYAPSQCDFTEATSNSATTIFDLPVRRLESPDEMQPAVKEEIEASSQYPPLPPQPRGAKNEEDAVSDIEPAAAPASKRRKDDTNDGDYRPTKRQAPGPKSPTRGRGGPKPKHYASVKTRTVAPSSNTTSSQYPAPKALPPSTSSTKGAYSCSNCTHTPFKDQSSLDTHIKKQHTRPFVCVFHFAGCDSTFATKNEWKRHVSSQHLLLSYWLCQEGLCAKMPSPSTSSSATTSSARGRSSRGGGGSSSASLNPSATTTNQITTDNNSNGVVFNRKDLYTQHLRRMHMPPQVKKSIKQQHAALPSAAFAAAAAAAAAASSKRSTTIPEWEERLRSLQERALHERCKLPDNMQCPAVGCEQTFNGQEAWDQRMEHVARHLEGAAAHKEDPVVFGGKGDPSLVEWAARADVAIIKKKGGNEREGEWELNALLKRGSTGGVAIPGIVLVPKTVPVAPVAAMKARGVSAHDNNDDDDDDDNNEDDDG</sequence>
<feature type="compositionally biased region" description="Polar residues" evidence="1">
    <location>
        <begin position="319"/>
        <end position="328"/>
    </location>
</feature>
<feature type="region of interest" description="Disordered" evidence="1">
    <location>
        <begin position="202"/>
        <end position="328"/>
    </location>
</feature>
<feature type="region of interest" description="Disordered" evidence="1">
    <location>
        <begin position="400"/>
        <end position="446"/>
    </location>
</feature>
<feature type="compositionally biased region" description="Low complexity" evidence="1">
    <location>
        <begin position="403"/>
        <end position="415"/>
    </location>
</feature>
<accession>A0AA39XL52</accession>
<organism evidence="3 4">
    <name type="scientific">Bombardia bombarda</name>
    <dbReference type="NCBI Taxonomy" id="252184"/>
    <lineage>
        <taxon>Eukaryota</taxon>
        <taxon>Fungi</taxon>
        <taxon>Dikarya</taxon>
        <taxon>Ascomycota</taxon>
        <taxon>Pezizomycotina</taxon>
        <taxon>Sordariomycetes</taxon>
        <taxon>Sordariomycetidae</taxon>
        <taxon>Sordariales</taxon>
        <taxon>Lasiosphaeriaceae</taxon>
        <taxon>Bombardia</taxon>
    </lineage>
</organism>
<feature type="domain" description="C2H2-type" evidence="2">
    <location>
        <begin position="356"/>
        <end position="383"/>
    </location>
</feature>
<keyword evidence="4" id="KW-1185">Reference proteome</keyword>
<dbReference type="Gene3D" id="3.30.160.60">
    <property type="entry name" value="Classic Zinc Finger"/>
    <property type="match status" value="1"/>
</dbReference>
<feature type="compositionally biased region" description="Polar residues" evidence="1">
    <location>
        <begin position="296"/>
        <end position="311"/>
    </location>
</feature>
<feature type="compositionally biased region" description="Basic and acidic residues" evidence="1">
    <location>
        <begin position="258"/>
        <end position="269"/>
    </location>
</feature>
<dbReference type="SMART" id="SM00355">
    <property type="entry name" value="ZnF_C2H2"/>
    <property type="match status" value="3"/>
</dbReference>
<reference evidence="3" key="1">
    <citation type="submission" date="2023-06" db="EMBL/GenBank/DDBJ databases">
        <title>Genome-scale phylogeny and comparative genomics of the fungal order Sordariales.</title>
        <authorList>
            <consortium name="Lawrence Berkeley National Laboratory"/>
            <person name="Hensen N."/>
            <person name="Bonometti L."/>
            <person name="Westerberg I."/>
            <person name="Brannstrom I.O."/>
            <person name="Guillou S."/>
            <person name="Cros-Aarteil S."/>
            <person name="Calhoun S."/>
            <person name="Haridas S."/>
            <person name="Kuo A."/>
            <person name="Mondo S."/>
            <person name="Pangilinan J."/>
            <person name="Riley R."/>
            <person name="LaButti K."/>
            <person name="Andreopoulos B."/>
            <person name="Lipzen A."/>
            <person name="Chen C."/>
            <person name="Yanf M."/>
            <person name="Daum C."/>
            <person name="Ng V."/>
            <person name="Clum A."/>
            <person name="Steindorff A."/>
            <person name="Ohm R."/>
            <person name="Martin F."/>
            <person name="Silar P."/>
            <person name="Natvig D."/>
            <person name="Lalanne C."/>
            <person name="Gautier V."/>
            <person name="Ament-velasquez S.L."/>
            <person name="Kruys A."/>
            <person name="Hutchinson M.I."/>
            <person name="Powell A.J."/>
            <person name="Barry K."/>
            <person name="Miller A.N."/>
            <person name="Grigoriev I.V."/>
            <person name="Debuchy R."/>
            <person name="Gladieux P."/>
            <person name="Thoren M.H."/>
            <person name="Johannesson H."/>
        </authorList>
    </citation>
    <scope>NUCLEOTIDE SEQUENCE</scope>
    <source>
        <strain evidence="3">SMH3391-2</strain>
    </source>
</reference>
<gene>
    <name evidence="3" type="ORF">B0T17DRAFT_50624</name>
</gene>
<feature type="compositionally biased region" description="Polar residues" evidence="1">
    <location>
        <begin position="429"/>
        <end position="446"/>
    </location>
</feature>
<dbReference type="GO" id="GO:0003700">
    <property type="term" value="F:DNA-binding transcription factor activity"/>
    <property type="evidence" value="ECO:0007669"/>
    <property type="project" value="InterPro"/>
</dbReference>
<dbReference type="InterPro" id="IPR039970">
    <property type="entry name" value="TF_Grauzone"/>
</dbReference>
<feature type="compositionally biased region" description="Low complexity" evidence="1">
    <location>
        <begin position="74"/>
        <end position="92"/>
    </location>
</feature>
<dbReference type="Proteomes" id="UP001174934">
    <property type="component" value="Unassembled WGS sequence"/>
</dbReference>
<dbReference type="AlphaFoldDB" id="A0AA39XL52"/>
<proteinExistence type="predicted"/>
<feature type="compositionally biased region" description="Acidic residues" evidence="1">
    <location>
        <begin position="646"/>
        <end position="660"/>
    </location>
</feature>
<feature type="region of interest" description="Disordered" evidence="1">
    <location>
        <begin position="638"/>
        <end position="660"/>
    </location>
</feature>
<evidence type="ECO:0000313" key="3">
    <source>
        <dbReference type="EMBL" id="KAK0635621.1"/>
    </source>
</evidence>
<evidence type="ECO:0000256" key="1">
    <source>
        <dbReference type="SAM" id="MobiDB-lite"/>
    </source>
</evidence>
<feature type="domain" description="C2H2-type" evidence="2">
    <location>
        <begin position="528"/>
        <end position="555"/>
    </location>
</feature>
<evidence type="ECO:0000313" key="4">
    <source>
        <dbReference type="Proteomes" id="UP001174934"/>
    </source>
</evidence>
<feature type="region of interest" description="Disordered" evidence="1">
    <location>
        <begin position="57"/>
        <end position="109"/>
    </location>
</feature>
<dbReference type="PANTHER" id="PTHR23225">
    <property type="entry name" value="ZINC FINGER PROTEIN"/>
    <property type="match status" value="1"/>
</dbReference>
<dbReference type="EMBL" id="JAULSR010000001">
    <property type="protein sequence ID" value="KAK0635621.1"/>
    <property type="molecule type" value="Genomic_DNA"/>
</dbReference>
<feature type="domain" description="C2H2-type" evidence="2">
    <location>
        <begin position="328"/>
        <end position="352"/>
    </location>
</feature>
<dbReference type="PANTHER" id="PTHR23225:SF2">
    <property type="entry name" value="AT09679P-RELATED"/>
    <property type="match status" value="1"/>
</dbReference>
<comment type="caution">
    <text evidence="3">The sequence shown here is derived from an EMBL/GenBank/DDBJ whole genome shotgun (WGS) entry which is preliminary data.</text>
</comment>
<dbReference type="InterPro" id="IPR013087">
    <property type="entry name" value="Znf_C2H2_type"/>
</dbReference>
<evidence type="ECO:0000259" key="2">
    <source>
        <dbReference type="SMART" id="SM00355"/>
    </source>
</evidence>